<keyword evidence="1" id="KW-0175">Coiled coil</keyword>
<dbReference type="EMBL" id="UYJE01003585">
    <property type="protein sequence ID" value="VDI20512.1"/>
    <property type="molecule type" value="Genomic_DNA"/>
</dbReference>
<feature type="coiled-coil region" evidence="1">
    <location>
        <begin position="145"/>
        <end position="172"/>
    </location>
</feature>
<protein>
    <submittedName>
        <fullName evidence="3">Uncharacterized protein</fullName>
    </submittedName>
</protein>
<proteinExistence type="predicted"/>
<dbReference type="AlphaFoldDB" id="A0A8B6DLQ5"/>
<gene>
    <name evidence="3" type="ORF">MGAL_10B076897</name>
</gene>
<accession>A0A8B6DLQ5</accession>
<evidence type="ECO:0000256" key="1">
    <source>
        <dbReference type="SAM" id="Coils"/>
    </source>
</evidence>
<feature type="compositionally biased region" description="Low complexity" evidence="2">
    <location>
        <begin position="20"/>
        <end position="45"/>
    </location>
</feature>
<evidence type="ECO:0000313" key="4">
    <source>
        <dbReference type="Proteomes" id="UP000596742"/>
    </source>
</evidence>
<feature type="compositionally biased region" description="Low complexity" evidence="2">
    <location>
        <begin position="84"/>
        <end position="96"/>
    </location>
</feature>
<feature type="compositionally biased region" description="Basic and acidic residues" evidence="2">
    <location>
        <begin position="354"/>
        <end position="371"/>
    </location>
</feature>
<evidence type="ECO:0000256" key="2">
    <source>
        <dbReference type="SAM" id="MobiDB-lite"/>
    </source>
</evidence>
<feature type="compositionally biased region" description="Basic residues" evidence="2">
    <location>
        <begin position="66"/>
        <end position="76"/>
    </location>
</feature>
<keyword evidence="4" id="KW-1185">Reference proteome</keyword>
<comment type="caution">
    <text evidence="3">The sequence shown here is derived from an EMBL/GenBank/DDBJ whole genome shotgun (WGS) entry which is preliminary data.</text>
</comment>
<sequence length="538" mass="62998">MTERISAPMGTQTADVIEWSRSLRSRSPSPSRQNVRSRSPSPSRPSTDRGNYLTDVQKSMPDFTFKKTKSTNKMRKSTGSLAANFNSTSTSNQKSKSNLANLDNIEAEYIKNLQQQIYFLELESNYLRDQAKKATEMHPKMTAEAERMLTKLRTMQLEIDSLQMEIKKKETIIAVTNTEKEKTFERLHDEEAARSRDKRNLMDEIIELKKEKDMMDRELNQKDSQLFDAKTELDKSATALKNAEIKIQSLRSQLEQRGEQHNLTQITLDEKRSELLSVQTQLRELEDKYYNNTLQIQDKVANDLKDEIRLLRQNLKETEMTAEHDRYMKSKLTDDNANLVRENALLTQQLGDLQKEVERERGARQTTESRHTQSHSELIQLRDREKDAKFEISHLQEQLRKEQEKSRHYLENLTKTESSTTTTELQLKTVKSRVSELESFQHAVERECEQLRKDKLLLVDHVSEIQRKLESKEQEIMLLRSQNQTMEGKLRDTDRMSMMESSMQSQKWEEFEKLAESMRSLSHTMSHTGSSTTRIQQY</sequence>
<reference evidence="3" key="1">
    <citation type="submission" date="2018-11" db="EMBL/GenBank/DDBJ databases">
        <authorList>
            <person name="Alioto T."/>
            <person name="Alioto T."/>
        </authorList>
    </citation>
    <scope>NUCLEOTIDE SEQUENCE</scope>
</reference>
<feature type="region of interest" description="Disordered" evidence="2">
    <location>
        <begin position="354"/>
        <end position="378"/>
    </location>
</feature>
<name>A0A8B6DLQ5_MYTGA</name>
<feature type="coiled-coil region" evidence="1">
    <location>
        <begin position="462"/>
        <end position="489"/>
    </location>
</feature>
<evidence type="ECO:0000313" key="3">
    <source>
        <dbReference type="EMBL" id="VDI20512.1"/>
    </source>
</evidence>
<dbReference type="Proteomes" id="UP000596742">
    <property type="component" value="Unassembled WGS sequence"/>
</dbReference>
<organism evidence="3 4">
    <name type="scientific">Mytilus galloprovincialis</name>
    <name type="common">Mediterranean mussel</name>
    <dbReference type="NCBI Taxonomy" id="29158"/>
    <lineage>
        <taxon>Eukaryota</taxon>
        <taxon>Metazoa</taxon>
        <taxon>Spiralia</taxon>
        <taxon>Lophotrochozoa</taxon>
        <taxon>Mollusca</taxon>
        <taxon>Bivalvia</taxon>
        <taxon>Autobranchia</taxon>
        <taxon>Pteriomorphia</taxon>
        <taxon>Mytilida</taxon>
        <taxon>Mytiloidea</taxon>
        <taxon>Mytilidae</taxon>
        <taxon>Mytilinae</taxon>
        <taxon>Mytilus</taxon>
    </lineage>
</organism>
<feature type="region of interest" description="Disordered" evidence="2">
    <location>
        <begin position="1"/>
        <end position="96"/>
    </location>
</feature>